<dbReference type="EMBL" id="MN740886">
    <property type="protein sequence ID" value="QHU16579.1"/>
    <property type="molecule type" value="Genomic_DNA"/>
</dbReference>
<protein>
    <submittedName>
        <fullName evidence="1">Uncharacterized protein</fullName>
    </submittedName>
</protein>
<evidence type="ECO:0000313" key="1">
    <source>
        <dbReference type="EMBL" id="QHU16579.1"/>
    </source>
</evidence>
<reference evidence="1" key="1">
    <citation type="journal article" date="2020" name="Nature">
        <title>Giant virus diversity and host interactions through global metagenomics.</title>
        <authorList>
            <person name="Schulz F."/>
            <person name="Roux S."/>
            <person name="Paez-Espino D."/>
            <person name="Jungbluth S."/>
            <person name="Walsh D.A."/>
            <person name="Denef V.J."/>
            <person name="McMahon K.D."/>
            <person name="Konstantinidis K.T."/>
            <person name="Eloe-Fadrosh E.A."/>
            <person name="Kyrpides N.C."/>
            <person name="Woyke T."/>
        </authorList>
    </citation>
    <scope>NUCLEOTIDE SEQUENCE</scope>
    <source>
        <strain evidence="1">GVMAG-S-3300012000-53</strain>
    </source>
</reference>
<sequence length="91" mass="11032">MNSQEEEILLLKQKICELEEKLKKYTNGNNHKNYYEKNKNVVMEKANEYKKKLKETNPDKIKEYAHKAYLKRKEKLKKIKEEEQNNSAQDI</sequence>
<proteinExistence type="predicted"/>
<dbReference type="AlphaFoldDB" id="A0A6C0KG11"/>
<name>A0A6C0KG11_9ZZZZ</name>
<accession>A0A6C0KG11</accession>
<organism evidence="1">
    <name type="scientific">viral metagenome</name>
    <dbReference type="NCBI Taxonomy" id="1070528"/>
    <lineage>
        <taxon>unclassified sequences</taxon>
        <taxon>metagenomes</taxon>
        <taxon>organismal metagenomes</taxon>
    </lineage>
</organism>